<organism evidence="3 4">
    <name type="scientific">Rotaria sordida</name>
    <dbReference type="NCBI Taxonomy" id="392033"/>
    <lineage>
        <taxon>Eukaryota</taxon>
        <taxon>Metazoa</taxon>
        <taxon>Spiralia</taxon>
        <taxon>Gnathifera</taxon>
        <taxon>Rotifera</taxon>
        <taxon>Eurotatoria</taxon>
        <taxon>Bdelloidea</taxon>
        <taxon>Philodinida</taxon>
        <taxon>Philodinidae</taxon>
        <taxon>Rotaria</taxon>
    </lineage>
</organism>
<sequence length="144" mass="17276">MNQVKRKLRSNQSYKKEKKNLQHKVNNIQETVLINFIENLSNECFYEIFDYLDGYHIYNAFSNLNYRFQQLLNSSSLLFKIKIDSPSNKLYTNICKQITLINKHRIFSFDLYLPIENKHFFSLFFINSSLDHLESLTLNYLDAD</sequence>
<keyword evidence="4" id="KW-1185">Reference proteome</keyword>
<reference evidence="3" key="1">
    <citation type="submission" date="2021-02" db="EMBL/GenBank/DDBJ databases">
        <authorList>
            <person name="Nowell W R."/>
        </authorList>
    </citation>
    <scope>NUCLEOTIDE SEQUENCE</scope>
</reference>
<dbReference type="EMBL" id="CAJNOH010004819">
    <property type="protein sequence ID" value="CAF1381122.1"/>
    <property type="molecule type" value="Genomic_DNA"/>
</dbReference>
<evidence type="ECO:0000313" key="3">
    <source>
        <dbReference type="EMBL" id="CAF1616184.1"/>
    </source>
</evidence>
<name>A0A816C1I9_9BILA</name>
<feature type="non-terminal residue" evidence="3">
    <location>
        <position position="1"/>
    </location>
</feature>
<evidence type="ECO:0000313" key="2">
    <source>
        <dbReference type="EMBL" id="CAF1381122.1"/>
    </source>
</evidence>
<accession>A0A816C1I9</accession>
<proteinExistence type="predicted"/>
<evidence type="ECO:0000256" key="1">
    <source>
        <dbReference type="SAM" id="Coils"/>
    </source>
</evidence>
<dbReference type="EMBL" id="CAJNOL010006278">
    <property type="protein sequence ID" value="CAF1616184.1"/>
    <property type="molecule type" value="Genomic_DNA"/>
</dbReference>
<comment type="caution">
    <text evidence="3">The sequence shown here is derived from an EMBL/GenBank/DDBJ whole genome shotgun (WGS) entry which is preliminary data.</text>
</comment>
<dbReference type="Proteomes" id="UP000663870">
    <property type="component" value="Unassembled WGS sequence"/>
</dbReference>
<protein>
    <recommendedName>
        <fullName evidence="5">F-box domain-containing protein</fullName>
    </recommendedName>
</protein>
<evidence type="ECO:0008006" key="5">
    <source>
        <dbReference type="Google" id="ProtNLM"/>
    </source>
</evidence>
<dbReference type="AlphaFoldDB" id="A0A816C1I9"/>
<evidence type="ECO:0000313" key="4">
    <source>
        <dbReference type="Proteomes" id="UP000663870"/>
    </source>
</evidence>
<feature type="coiled-coil region" evidence="1">
    <location>
        <begin position="4"/>
        <end position="31"/>
    </location>
</feature>
<dbReference type="Proteomes" id="UP000663854">
    <property type="component" value="Unassembled WGS sequence"/>
</dbReference>
<keyword evidence="1" id="KW-0175">Coiled coil</keyword>
<gene>
    <name evidence="3" type="ORF">JXQ802_LOCUS50009</name>
    <name evidence="2" type="ORF">PYM288_LOCUS33858</name>
</gene>